<reference evidence="12" key="1">
    <citation type="submission" date="2025-08" db="UniProtKB">
        <authorList>
            <consortium name="RefSeq"/>
        </authorList>
    </citation>
    <scope>IDENTIFICATION</scope>
    <source>
        <tissue evidence="12">Spleen</tissue>
    </source>
</reference>
<evidence type="ECO:0000256" key="6">
    <source>
        <dbReference type="ARBA" id="ARBA00022989"/>
    </source>
</evidence>
<keyword evidence="3" id="KW-1003">Cell membrane</keyword>
<feature type="compositionally biased region" description="Gly residues" evidence="10">
    <location>
        <begin position="11"/>
        <end position="20"/>
    </location>
</feature>
<dbReference type="Proteomes" id="UP000515140">
    <property type="component" value="Unplaced"/>
</dbReference>
<feature type="region of interest" description="Disordered" evidence="10">
    <location>
        <begin position="1"/>
        <end position="21"/>
    </location>
</feature>
<dbReference type="AlphaFoldDB" id="A0A6P5K135"/>
<dbReference type="GO" id="GO:1902742">
    <property type="term" value="P:apoptotic process involved in development"/>
    <property type="evidence" value="ECO:0007669"/>
    <property type="project" value="TreeGrafter"/>
</dbReference>
<dbReference type="GO" id="GO:0043652">
    <property type="term" value="P:engulfment of apoptotic cell"/>
    <property type="evidence" value="ECO:0007669"/>
    <property type="project" value="TreeGrafter"/>
</dbReference>
<evidence type="ECO:0000313" key="12">
    <source>
        <dbReference type="RefSeq" id="XP_020838667.1"/>
    </source>
</evidence>
<evidence type="ECO:0000256" key="5">
    <source>
        <dbReference type="ARBA" id="ARBA00022703"/>
    </source>
</evidence>
<dbReference type="FunCoup" id="A0A6P5K135">
    <property type="interactions" value="607"/>
</dbReference>
<keyword evidence="11" id="KW-1185">Reference proteome</keyword>
<dbReference type="InterPro" id="IPR018629">
    <property type="entry name" value="XK-rel"/>
</dbReference>
<dbReference type="GO" id="GO:0070782">
    <property type="term" value="P:phosphatidylserine exposure on apoptotic cell surface"/>
    <property type="evidence" value="ECO:0007669"/>
    <property type="project" value="TreeGrafter"/>
</dbReference>
<feature type="transmembrane region" description="Helical" evidence="9">
    <location>
        <begin position="308"/>
        <end position="326"/>
    </location>
</feature>
<dbReference type="PANTHER" id="PTHR16024:SF8">
    <property type="entry name" value="XK-RELATED PROTEIN 8"/>
    <property type="match status" value="1"/>
</dbReference>
<dbReference type="GO" id="GO:0005886">
    <property type="term" value="C:plasma membrane"/>
    <property type="evidence" value="ECO:0007669"/>
    <property type="project" value="UniProtKB-SubCell"/>
</dbReference>
<comment type="catalytic activity">
    <reaction evidence="8">
        <text>a 1,2-diacyl-sn-glycero-3-phospho-L-serine(in) = a 1,2-diacyl-sn-glycero-3-phospho-L-serine(out)</text>
        <dbReference type="Rhea" id="RHEA:38663"/>
        <dbReference type="ChEBI" id="CHEBI:57262"/>
    </reaction>
</comment>
<feature type="transmembrane region" description="Helical" evidence="9">
    <location>
        <begin position="248"/>
        <end position="267"/>
    </location>
</feature>
<sequence>PGRQEPWAGVGPAGAGGRGAMPGSPRACRLRDLLLTAFGTGAFLLDLGTDVWAAGQYARQGHLLWAALQLAALGLASTAQQLFSWTWYRGDPADLHPGPHPGRRLALLHLLHLGYLHRCVQALKVEFALWRQEEPAEFDLDYANFISMDISMLRLFETFLEATPQLILVLHITLCTGRVEYYQWLGIGTSFICIAWALLDYHRALRSCLPTKPALGYFSSTVYFLWNLLLLCPRIVALALFTTVFPRYIAIHFLLLWAVLLLWVWLQNTDFMPGLASEWLYRGTVAIILYFSWFSVSEGRTRSRSIIYFGFLAMDSALLGGTWLGHNLPLPSPSLLSWLLPGAALCFLLGLGLRGVYYQWLHPSRQAEALDEGGSRGFALQDWRLNRRMAKLAQSFFPKAAPAKSEEVNGVL</sequence>
<evidence type="ECO:0000256" key="1">
    <source>
        <dbReference type="ARBA" id="ARBA00004651"/>
    </source>
</evidence>
<evidence type="ECO:0000256" key="2">
    <source>
        <dbReference type="ARBA" id="ARBA00008789"/>
    </source>
</evidence>
<name>A0A6P5K135_PHACI</name>
<feature type="transmembrane region" description="Helical" evidence="9">
    <location>
        <begin position="181"/>
        <end position="199"/>
    </location>
</feature>
<organism evidence="11 12">
    <name type="scientific">Phascolarctos cinereus</name>
    <name type="common">Koala</name>
    <dbReference type="NCBI Taxonomy" id="38626"/>
    <lineage>
        <taxon>Eukaryota</taxon>
        <taxon>Metazoa</taxon>
        <taxon>Chordata</taxon>
        <taxon>Craniata</taxon>
        <taxon>Vertebrata</taxon>
        <taxon>Euteleostomi</taxon>
        <taxon>Mammalia</taxon>
        <taxon>Metatheria</taxon>
        <taxon>Diprotodontia</taxon>
        <taxon>Phascolarctidae</taxon>
        <taxon>Phascolarctos</taxon>
    </lineage>
</organism>
<accession>A0A6P5K135</accession>
<dbReference type="Pfam" id="PF09815">
    <property type="entry name" value="XK-related"/>
    <property type="match status" value="1"/>
</dbReference>
<evidence type="ECO:0000256" key="3">
    <source>
        <dbReference type="ARBA" id="ARBA00022475"/>
    </source>
</evidence>
<dbReference type="PANTHER" id="PTHR16024">
    <property type="entry name" value="XK-RELATED PROTEIN"/>
    <property type="match status" value="1"/>
</dbReference>
<keyword evidence="7 9" id="KW-0472">Membrane</keyword>
<gene>
    <name evidence="12" type="primary">XKR8</name>
</gene>
<feature type="transmembrane region" description="Helical" evidence="9">
    <location>
        <begin position="279"/>
        <end position="296"/>
    </location>
</feature>
<comment type="subcellular location">
    <subcellularLocation>
        <location evidence="1">Cell membrane</location>
        <topology evidence="1">Multi-pass membrane protein</topology>
    </subcellularLocation>
    <subcellularLocation>
        <location evidence="9">Membrane</location>
        <topology evidence="9">Multi-pass membrane protein</topology>
    </subcellularLocation>
</comment>
<dbReference type="InterPro" id="IPR050895">
    <property type="entry name" value="XK-related_scramblase"/>
</dbReference>
<dbReference type="GeneID" id="110206011"/>
<evidence type="ECO:0000256" key="8">
    <source>
        <dbReference type="ARBA" id="ARBA00024479"/>
    </source>
</evidence>
<feature type="compositionally biased region" description="Low complexity" evidence="10">
    <location>
        <begin position="1"/>
        <end position="10"/>
    </location>
</feature>
<keyword evidence="5" id="KW-0053">Apoptosis</keyword>
<protein>
    <recommendedName>
        <fullName evidence="9">XK-related protein</fullName>
    </recommendedName>
</protein>
<comment type="similarity">
    <text evidence="2 9">Belongs to the XK family.</text>
</comment>
<feature type="transmembrane region" description="Helical" evidence="9">
    <location>
        <begin position="338"/>
        <end position="357"/>
    </location>
</feature>
<evidence type="ECO:0000256" key="4">
    <source>
        <dbReference type="ARBA" id="ARBA00022692"/>
    </source>
</evidence>
<evidence type="ECO:0000256" key="7">
    <source>
        <dbReference type="ARBA" id="ARBA00023136"/>
    </source>
</evidence>
<evidence type="ECO:0000256" key="10">
    <source>
        <dbReference type="SAM" id="MobiDB-lite"/>
    </source>
</evidence>
<keyword evidence="6 9" id="KW-1133">Transmembrane helix</keyword>
<dbReference type="KEGG" id="pcw:110206011"/>
<keyword evidence="4 9" id="KW-0812">Transmembrane</keyword>
<dbReference type="InParanoid" id="A0A6P5K135"/>
<feature type="non-terminal residue" evidence="12">
    <location>
        <position position="1"/>
    </location>
</feature>
<dbReference type="CTD" id="55113"/>
<dbReference type="RefSeq" id="XP_020838667.1">
    <property type="nucleotide sequence ID" value="XM_020983008.1"/>
</dbReference>
<evidence type="ECO:0000256" key="9">
    <source>
        <dbReference type="RuleBase" id="RU910716"/>
    </source>
</evidence>
<evidence type="ECO:0000313" key="11">
    <source>
        <dbReference type="Proteomes" id="UP000515140"/>
    </source>
</evidence>
<proteinExistence type="inferred from homology"/>